<gene>
    <name evidence="1" type="ORF">KUCAC02_031186</name>
</gene>
<evidence type="ECO:0000313" key="2">
    <source>
        <dbReference type="Proteomes" id="UP001057452"/>
    </source>
</evidence>
<sequence length="191" mass="21479">MAPARRTETRAEVERRNAGGKREVVMVEMVSALCECLCAALAKKNKARRRSDLISARRHSRKLVPSGWGVGALLHFMSSQRKKERENRKRQRTAVLSLDSHSVYDGRCPVTICFGRSRHRRTAPVSDAFTLSTESGTSRSLCRREVRPVQSFVYLHLDLPLGGYFSAHVQRISIVYAAFGGLETFCYSASM</sequence>
<comment type="caution">
    <text evidence="1">The sequence shown here is derived from an EMBL/GenBank/DDBJ whole genome shotgun (WGS) entry which is preliminary data.</text>
</comment>
<dbReference type="Proteomes" id="UP001057452">
    <property type="component" value="Chromosome 5"/>
</dbReference>
<proteinExistence type="predicted"/>
<name>A0ACB9XMC6_CHAAC</name>
<keyword evidence="2" id="KW-1185">Reference proteome</keyword>
<organism evidence="1 2">
    <name type="scientific">Chaenocephalus aceratus</name>
    <name type="common">Blackfin icefish</name>
    <name type="synonym">Chaenichthys aceratus</name>
    <dbReference type="NCBI Taxonomy" id="36190"/>
    <lineage>
        <taxon>Eukaryota</taxon>
        <taxon>Metazoa</taxon>
        <taxon>Chordata</taxon>
        <taxon>Craniata</taxon>
        <taxon>Vertebrata</taxon>
        <taxon>Euteleostomi</taxon>
        <taxon>Actinopterygii</taxon>
        <taxon>Neopterygii</taxon>
        <taxon>Teleostei</taxon>
        <taxon>Neoteleostei</taxon>
        <taxon>Acanthomorphata</taxon>
        <taxon>Eupercaria</taxon>
        <taxon>Perciformes</taxon>
        <taxon>Notothenioidei</taxon>
        <taxon>Channichthyidae</taxon>
        <taxon>Chaenocephalus</taxon>
    </lineage>
</organism>
<accession>A0ACB9XMC6</accession>
<reference evidence="1" key="1">
    <citation type="submission" date="2022-05" db="EMBL/GenBank/DDBJ databases">
        <title>Chromosome-level genome of Chaenocephalus aceratus.</title>
        <authorList>
            <person name="Park H."/>
        </authorList>
    </citation>
    <scope>NUCLEOTIDE SEQUENCE</scope>
    <source>
        <strain evidence="1">KU_202001</strain>
    </source>
</reference>
<evidence type="ECO:0000313" key="1">
    <source>
        <dbReference type="EMBL" id="KAI4827817.1"/>
    </source>
</evidence>
<protein>
    <submittedName>
        <fullName evidence="1">Uncharacterized protein</fullName>
    </submittedName>
</protein>
<dbReference type="EMBL" id="CM043789">
    <property type="protein sequence ID" value="KAI4827817.1"/>
    <property type="molecule type" value="Genomic_DNA"/>
</dbReference>